<gene>
    <name evidence="2" type="ORF">CKO31_24665</name>
</gene>
<dbReference type="Pfam" id="PF01909">
    <property type="entry name" value="NTP_transf_2"/>
    <property type="match status" value="1"/>
</dbReference>
<proteinExistence type="predicted"/>
<dbReference type="InterPro" id="IPR002934">
    <property type="entry name" value="Polymerase_NTP_transf_dom"/>
</dbReference>
<dbReference type="RefSeq" id="WP_369075148.1">
    <property type="nucleotide sequence ID" value="NZ_NRRV01000132.1"/>
</dbReference>
<name>A0ABS1CPQ4_9GAMM</name>
<dbReference type="Proteomes" id="UP000748752">
    <property type="component" value="Unassembled WGS sequence"/>
</dbReference>
<feature type="domain" description="Polymerase nucleotidyl transferase" evidence="1">
    <location>
        <begin position="22"/>
        <end position="46"/>
    </location>
</feature>
<reference evidence="2 3" key="1">
    <citation type="journal article" date="2020" name="Microorganisms">
        <title>Osmotic Adaptation and Compatible Solute Biosynthesis of Phototrophic Bacteria as Revealed from Genome Analyses.</title>
        <authorList>
            <person name="Imhoff J.F."/>
            <person name="Rahn T."/>
            <person name="Kunzel S."/>
            <person name="Keller A."/>
            <person name="Neulinger S.C."/>
        </authorList>
    </citation>
    <scope>NUCLEOTIDE SEQUENCE [LARGE SCALE GENOMIC DNA]</scope>
    <source>
        <strain evidence="2 3">DSM 6210</strain>
    </source>
</reference>
<comment type="caution">
    <text evidence="2">The sequence shown here is derived from an EMBL/GenBank/DDBJ whole genome shotgun (WGS) entry which is preliminary data.</text>
</comment>
<protein>
    <recommendedName>
        <fullName evidence="1">Polymerase nucleotidyl transferase domain-containing protein</fullName>
    </recommendedName>
</protein>
<sequence length="70" mass="7040">MWAGGGVGFGIGLPTETVDDFGAGQVLLFGGLACGEAGPGSDVDLLALRIPPGCQVLLKPVSECIELVVR</sequence>
<dbReference type="EMBL" id="NRRV01000132">
    <property type="protein sequence ID" value="MBK1633865.1"/>
    <property type="molecule type" value="Genomic_DNA"/>
</dbReference>
<dbReference type="InterPro" id="IPR043519">
    <property type="entry name" value="NT_sf"/>
</dbReference>
<evidence type="ECO:0000313" key="2">
    <source>
        <dbReference type="EMBL" id="MBK1633865.1"/>
    </source>
</evidence>
<evidence type="ECO:0000259" key="1">
    <source>
        <dbReference type="Pfam" id="PF01909"/>
    </source>
</evidence>
<evidence type="ECO:0000313" key="3">
    <source>
        <dbReference type="Proteomes" id="UP000748752"/>
    </source>
</evidence>
<dbReference type="SUPFAM" id="SSF81301">
    <property type="entry name" value="Nucleotidyltransferase"/>
    <property type="match status" value="1"/>
</dbReference>
<keyword evidence="3" id="KW-1185">Reference proteome</keyword>
<organism evidence="2 3">
    <name type="scientific">Thiohalocapsa halophila</name>
    <dbReference type="NCBI Taxonomy" id="69359"/>
    <lineage>
        <taxon>Bacteria</taxon>
        <taxon>Pseudomonadati</taxon>
        <taxon>Pseudomonadota</taxon>
        <taxon>Gammaproteobacteria</taxon>
        <taxon>Chromatiales</taxon>
        <taxon>Chromatiaceae</taxon>
        <taxon>Thiohalocapsa</taxon>
    </lineage>
</organism>
<accession>A0ABS1CPQ4</accession>